<protein>
    <recommendedName>
        <fullName evidence="2">DUF4179 domain-containing protein</fullName>
    </recommendedName>
</protein>
<dbReference type="InterPro" id="IPR025436">
    <property type="entry name" value="DUF4179"/>
</dbReference>
<keyword evidence="1" id="KW-0472">Membrane</keyword>
<keyword evidence="1" id="KW-1133">Transmembrane helix</keyword>
<sequence length="380" mass="42231">MNGMINSREEQVMTADAARMQREIQAEPDNRYIRQAVQNGLERGVNSSKRAAMMKGSVLGLAAAAMIAVLLFIIPVLHNKQQSTAAGSEPVDWGVLEPFREFNSYDINSATFESAVLNDYVQFLDRDVEIEGYRVTLNAVTADENRIILLYTAETAGDQEIYGFSSSRMTDVQSGSLLNRNGGVGAHAKIYGGEDDYHKYYGKSVFELDRSKPFPTQLEADFLIASVDPGKMDDPKTGTIMADIHYSPRIKVTFDLDQKFKEIPTTVIFPEKSFLLAGHEVVLSQVELSPLMIRARFALRNEAENEWEVRRKIFEAGSGKVLAESRNGTVQLPLLSAVGTENGFEELFASTLLDDPESLVLEFTARTGNSQSVMEFDLLK</sequence>
<dbReference type="AlphaFoldDB" id="A0A1G8YFY7"/>
<evidence type="ECO:0000313" key="4">
    <source>
        <dbReference type="Proteomes" id="UP000199050"/>
    </source>
</evidence>
<reference evidence="4" key="1">
    <citation type="submission" date="2016-10" db="EMBL/GenBank/DDBJ databases">
        <authorList>
            <person name="Varghese N."/>
            <person name="Submissions S."/>
        </authorList>
    </citation>
    <scope>NUCLEOTIDE SEQUENCE [LARGE SCALE GENOMIC DNA]</scope>
    <source>
        <strain evidence="4">CGMCC 1.11012</strain>
    </source>
</reference>
<evidence type="ECO:0000259" key="2">
    <source>
        <dbReference type="Pfam" id="PF13786"/>
    </source>
</evidence>
<dbReference type="Pfam" id="PF13786">
    <property type="entry name" value="DUF4179"/>
    <property type="match status" value="1"/>
</dbReference>
<feature type="domain" description="DUF4179" evidence="2">
    <location>
        <begin position="61"/>
        <end position="154"/>
    </location>
</feature>
<name>A0A1G8YFY7_9BACL</name>
<dbReference type="Proteomes" id="UP000199050">
    <property type="component" value="Unassembled WGS sequence"/>
</dbReference>
<dbReference type="EMBL" id="FNDX01000029">
    <property type="protein sequence ID" value="SDK01613.1"/>
    <property type="molecule type" value="Genomic_DNA"/>
</dbReference>
<organism evidence="3 4">
    <name type="scientific">Paenibacillus typhae</name>
    <dbReference type="NCBI Taxonomy" id="1174501"/>
    <lineage>
        <taxon>Bacteria</taxon>
        <taxon>Bacillati</taxon>
        <taxon>Bacillota</taxon>
        <taxon>Bacilli</taxon>
        <taxon>Bacillales</taxon>
        <taxon>Paenibacillaceae</taxon>
        <taxon>Paenibacillus</taxon>
    </lineage>
</organism>
<gene>
    <name evidence="3" type="ORF">SAMN05216192_12936</name>
</gene>
<proteinExistence type="predicted"/>
<evidence type="ECO:0000313" key="3">
    <source>
        <dbReference type="EMBL" id="SDK01613.1"/>
    </source>
</evidence>
<feature type="transmembrane region" description="Helical" evidence="1">
    <location>
        <begin position="58"/>
        <end position="77"/>
    </location>
</feature>
<dbReference type="STRING" id="1174501.SAMN05216192_12936"/>
<accession>A0A1G8YFY7</accession>
<keyword evidence="1" id="KW-0812">Transmembrane</keyword>
<evidence type="ECO:0000256" key="1">
    <source>
        <dbReference type="SAM" id="Phobius"/>
    </source>
</evidence>
<keyword evidence="4" id="KW-1185">Reference proteome</keyword>